<organism evidence="1 2">
    <name type="scientific">Adonisia turfae CCMR0082</name>
    <dbReference type="NCBI Taxonomy" id="2304604"/>
    <lineage>
        <taxon>Bacteria</taxon>
        <taxon>Bacillati</taxon>
        <taxon>Cyanobacteriota</taxon>
        <taxon>Adonisia</taxon>
        <taxon>Adonisia turfae</taxon>
    </lineage>
</organism>
<reference evidence="1 2" key="1">
    <citation type="journal article" date="2020" name="Microb. Ecol.">
        <title>Ecogenomics of the Marine Benthic Filamentous Cyanobacterium Adonisia.</title>
        <authorList>
            <person name="Walter J.M."/>
            <person name="Coutinho F.H."/>
            <person name="Leomil L."/>
            <person name="Hargreaves P.I."/>
            <person name="Campeao M.E."/>
            <person name="Vieira V.V."/>
            <person name="Silva B.S."/>
            <person name="Fistarol G.O."/>
            <person name="Salomon P.S."/>
            <person name="Sawabe T."/>
            <person name="Mino S."/>
            <person name="Hosokawa M."/>
            <person name="Miyashita H."/>
            <person name="Maruyama F."/>
            <person name="van Verk M.C."/>
            <person name="Dutilh B.E."/>
            <person name="Thompson C.C."/>
            <person name="Thompson F.L."/>
        </authorList>
    </citation>
    <scope>NUCLEOTIDE SEQUENCE [LARGE SCALE GENOMIC DNA]</scope>
    <source>
        <strain evidence="1 2">CCMR0082</strain>
    </source>
</reference>
<dbReference type="RefSeq" id="WP_163660128.1">
    <property type="nucleotide sequence ID" value="NZ_QZCE01000001.1"/>
</dbReference>
<dbReference type="Proteomes" id="UP000473574">
    <property type="component" value="Unassembled WGS sequence"/>
</dbReference>
<sequence>MFTQVKTPVNYQETAQYAIAVAAELQRRDSENTMPVVSHARLDAMSAGQLQEYLTLYHPELIRQEFPEYKYAEGLVPIDPREYVGVKQIKRTRITRIGQWQRSSDGNVSRAPIDIGMDDVDYGSQSFDAFITFSVDELDEIDFARRHRSMGAIVDTTREKVRAVQESYQELINRIMAFGSVRQGVYGLHTHPGITKVKAPYKMGLQQSADNNIAIFAAMLRIASRISGQRSKPDAGLIPDQLAIDLGQQEKNTTAGISTLKYFLESPQGLRMNLDSTPEMDTAGPGGTTAIHFYRLAPTRLQGVVPKQMRQVTDPVYVNGVWRTDFHCSISGAHVARPYDHVMMYDVYDLD</sequence>
<evidence type="ECO:0000313" key="1">
    <source>
        <dbReference type="EMBL" id="NEZ62012.1"/>
    </source>
</evidence>
<accession>A0A6M0S255</accession>
<dbReference type="EMBL" id="QZCE01000001">
    <property type="protein sequence ID" value="NEZ62012.1"/>
    <property type="molecule type" value="Genomic_DNA"/>
</dbReference>
<name>A0A6M0S255_9CYAN</name>
<dbReference type="InterPro" id="IPR020049">
    <property type="entry name" value="Major_capsid-like"/>
</dbReference>
<gene>
    <name evidence="1" type="ORF">D0962_04350</name>
</gene>
<evidence type="ECO:0000313" key="2">
    <source>
        <dbReference type="Proteomes" id="UP000473574"/>
    </source>
</evidence>
<dbReference type="AlphaFoldDB" id="A0A6M0S255"/>
<protein>
    <submittedName>
        <fullName evidence="1">DUF2184 domain-containing protein</fullName>
    </submittedName>
</protein>
<proteinExistence type="predicted"/>
<dbReference type="Pfam" id="PF09950">
    <property type="entry name" value="Major_capside"/>
    <property type="match status" value="1"/>
</dbReference>
<comment type="caution">
    <text evidence="1">The sequence shown here is derived from an EMBL/GenBank/DDBJ whole genome shotgun (WGS) entry which is preliminary data.</text>
</comment>